<dbReference type="InterPro" id="IPR029063">
    <property type="entry name" value="SAM-dependent_MTases_sf"/>
</dbReference>
<dbReference type="EMBL" id="CP025628">
    <property type="protein sequence ID" value="AWD32542.1"/>
    <property type="molecule type" value="Genomic_DNA"/>
</dbReference>
<dbReference type="PROSITE" id="PS01261">
    <property type="entry name" value="UPF0020"/>
    <property type="match status" value="1"/>
</dbReference>
<name>A0A3S7JA40_9PROT</name>
<dbReference type="InterPro" id="IPR004114">
    <property type="entry name" value="THUMP_dom"/>
</dbReference>
<accession>A0A3S7JA40</accession>
<proteinExistence type="predicted"/>
<dbReference type="PROSITE" id="PS51165">
    <property type="entry name" value="THUMP"/>
    <property type="match status" value="1"/>
</dbReference>
<organism evidence="5 6">
    <name type="scientific">Candidatus Kinetoplastidibacterium kentomonadis</name>
    <dbReference type="NCBI Taxonomy" id="1576550"/>
    <lineage>
        <taxon>Bacteria</taxon>
        <taxon>Pseudomonadati</taxon>
        <taxon>Pseudomonadota</taxon>
        <taxon>Betaproteobacteria</taxon>
        <taxon>Candidatus Kinetoplastidibacterium</taxon>
    </lineage>
</organism>
<evidence type="ECO:0000256" key="1">
    <source>
        <dbReference type="ARBA" id="ARBA00022603"/>
    </source>
</evidence>
<dbReference type="Gene3D" id="3.30.2130.30">
    <property type="match status" value="1"/>
</dbReference>
<dbReference type="Gene3D" id="3.40.50.150">
    <property type="entry name" value="Vaccinia Virus protein VP39"/>
    <property type="match status" value="1"/>
</dbReference>
<dbReference type="Pfam" id="PF02926">
    <property type="entry name" value="THUMP"/>
    <property type="match status" value="1"/>
</dbReference>
<dbReference type="PANTHER" id="PTHR47313:SF1">
    <property type="entry name" value="RIBOSOMAL RNA LARGE SUBUNIT METHYLTRANSFERASE K_L"/>
    <property type="match status" value="1"/>
</dbReference>
<evidence type="ECO:0000313" key="6">
    <source>
        <dbReference type="Proteomes" id="UP000266796"/>
    </source>
</evidence>
<dbReference type="PANTHER" id="PTHR47313">
    <property type="entry name" value="RIBOSOMAL RNA LARGE SUBUNIT METHYLTRANSFERASE K/L"/>
    <property type="match status" value="1"/>
</dbReference>
<feature type="domain" description="THUMP" evidence="4">
    <location>
        <begin position="103"/>
        <end position="214"/>
    </location>
</feature>
<dbReference type="OrthoDB" id="9809404at2"/>
<dbReference type="KEGG" id="kso:CKSOR_00429"/>
<dbReference type="InterPro" id="IPR053943">
    <property type="entry name" value="RlmKL-like_Mtase_CS"/>
</dbReference>
<dbReference type="Pfam" id="PF01170">
    <property type="entry name" value="UPF0020"/>
    <property type="match status" value="1"/>
</dbReference>
<keyword evidence="6" id="KW-1185">Reference proteome</keyword>
<evidence type="ECO:0000256" key="2">
    <source>
        <dbReference type="ARBA" id="ARBA00022679"/>
    </source>
</evidence>
<dbReference type="GO" id="GO:0003723">
    <property type="term" value="F:RNA binding"/>
    <property type="evidence" value="ECO:0007669"/>
    <property type="project" value="UniProtKB-UniRule"/>
</dbReference>
<evidence type="ECO:0000313" key="5">
    <source>
        <dbReference type="EMBL" id="AWD32542.1"/>
    </source>
</evidence>
<protein>
    <submittedName>
        <fullName evidence="5">Ribosomal RNA large subunit methyltransferase L</fullName>
        <ecNumber evidence="5">2.1.1.173</ecNumber>
    </submittedName>
</protein>
<keyword evidence="2 5" id="KW-0808">Transferase</keyword>
<dbReference type="GO" id="GO:0070043">
    <property type="term" value="F:rRNA (guanine-N7-)-methyltransferase activity"/>
    <property type="evidence" value="ECO:0007669"/>
    <property type="project" value="TreeGrafter"/>
</dbReference>
<reference evidence="5 6" key="1">
    <citation type="journal article" date="2018" name="Parasitology">
        <title>The reduced genome of Candidatus Kinetoplastibacterium sorsogonicusi, the endosymbiont of Kentomonas sorsogonicus (Trypanosomatidae): loss of the haem-synthesis pathway.</title>
        <authorList>
            <person name="Silva F.M."/>
            <person name="Kostygov A.Y."/>
            <person name="Spodareva V.V."/>
            <person name="Butenko A."/>
            <person name="Tossou R."/>
            <person name="Lukes J."/>
            <person name="Yurchenko V."/>
            <person name="Alves J.M.P."/>
        </authorList>
    </citation>
    <scope>NUCLEOTIDE SEQUENCE [LARGE SCALE GENOMIC DNA]</scope>
    <source>
        <strain evidence="5 6">MF-08</strain>
    </source>
</reference>
<keyword evidence="3" id="KW-0694">RNA-binding</keyword>
<keyword evidence="1 5" id="KW-0489">Methyltransferase</keyword>
<dbReference type="EC" id="2.1.1.173" evidence="5"/>
<dbReference type="GO" id="GO:0052915">
    <property type="term" value="F:23S rRNA (guanine(2445)-N(2))-methyltransferase activity"/>
    <property type="evidence" value="ECO:0007669"/>
    <property type="project" value="UniProtKB-EC"/>
</dbReference>
<dbReference type="CDD" id="cd11715">
    <property type="entry name" value="THUMP_AdoMetMT"/>
    <property type="match status" value="1"/>
</dbReference>
<dbReference type="SMART" id="SM00981">
    <property type="entry name" value="THUMP"/>
    <property type="match status" value="1"/>
</dbReference>
<dbReference type="AlphaFoldDB" id="A0A3S7JA40"/>
<evidence type="ECO:0000256" key="3">
    <source>
        <dbReference type="PROSITE-ProRule" id="PRU00529"/>
    </source>
</evidence>
<dbReference type="InterPro" id="IPR000241">
    <property type="entry name" value="RlmKL-like_Mtase"/>
</dbReference>
<dbReference type="Proteomes" id="UP000266796">
    <property type="component" value="Chromosome"/>
</dbReference>
<dbReference type="SUPFAM" id="SSF53335">
    <property type="entry name" value="S-adenosyl-L-methionine-dependent methyltransferases"/>
    <property type="match status" value="1"/>
</dbReference>
<gene>
    <name evidence="5" type="primary">rlmL</name>
    <name evidence="5" type="ORF">CKSOR_00429</name>
</gene>
<sequence length="442" mass="51400">MSSNNFNKINNVFYYKNNGARIYQKNKLLNNRKKFDINEPNYIKKNNFTSFNSLNIKKTFNVFASCNIGNELVLKKELEKIYKNFSNIFIEIGGCSLLSDWTGIQLANLYSRIATKIFIKIKTAEINKENDIRELAYHTKWEDWFEHTNSIRIDTTGHASIIKNLEYCNLLVKDGLCDRLRKIKGVRPDVDKKNPKIRIFLFLNKNIATLYIDSSGEPLFKRGWRFAKIDAPIKENLASGFLAMSYSNQNIILDPFCGSGTIAIEAAQSLLNIPPGILRSFGFENLIYHDNYNWKIIKEEAYSNILQKTDKIIFASDINPKAIDICNENAERALVKKNIKFICQDANQINNKYLCSNGLLITNIPYGYRMHIDKYENINDKIWLKNWSTKLKNQFPLWKLSILSDDNYLPKYLGMIPNEKIQVYNGKISCNIFIFKIFNNNR</sequence>
<dbReference type="RefSeq" id="WP_108673948.1">
    <property type="nucleotide sequence ID" value="NZ_CP025628.1"/>
</dbReference>
<evidence type="ECO:0000259" key="4">
    <source>
        <dbReference type="PROSITE" id="PS51165"/>
    </source>
</evidence>